<dbReference type="GO" id="GO:0000922">
    <property type="term" value="C:spindle pole"/>
    <property type="evidence" value="ECO:0007669"/>
    <property type="project" value="InterPro"/>
</dbReference>
<reference evidence="8" key="1">
    <citation type="journal article" date="2013" name="Nature">
        <title>The genomes of four tapeworm species reveal adaptations to parasitism.</title>
        <authorList>
            <person name="Tsai I.J."/>
            <person name="Zarowiecki M."/>
            <person name="Holroyd N."/>
            <person name="Garciarrubio A."/>
            <person name="Sanchez-Flores A."/>
            <person name="Brooks K.L."/>
            <person name="Tracey A."/>
            <person name="Bobes R.J."/>
            <person name="Fragoso G."/>
            <person name="Sciutto E."/>
            <person name="Aslett M."/>
            <person name="Beasley H."/>
            <person name="Bennett H.M."/>
            <person name="Cai J."/>
            <person name="Camicia F."/>
            <person name="Clark R."/>
            <person name="Cucher M."/>
            <person name="De Silva N."/>
            <person name="Day T.A."/>
            <person name="Deplazes P."/>
            <person name="Estrada K."/>
            <person name="Fernandez C."/>
            <person name="Holland P.W."/>
            <person name="Hou J."/>
            <person name="Hu S."/>
            <person name="Huckvale T."/>
            <person name="Hung S.S."/>
            <person name="Kamenetzky L."/>
            <person name="Keane J.A."/>
            <person name="Kiss F."/>
            <person name="Koziol U."/>
            <person name="Lambert O."/>
            <person name="Liu K."/>
            <person name="Luo X."/>
            <person name="Luo Y."/>
            <person name="Macchiaroli N."/>
            <person name="Nichol S."/>
            <person name="Paps J."/>
            <person name="Parkinson J."/>
            <person name="Pouchkina-Stantcheva N."/>
            <person name="Riddiford N."/>
            <person name="Rosenzvit M."/>
            <person name="Salinas G."/>
            <person name="Wasmuth J.D."/>
            <person name="Zamanian M."/>
            <person name="Zheng Y."/>
            <person name="Cai X."/>
            <person name="Soberon X."/>
            <person name="Olson P.D."/>
            <person name="Laclette J.P."/>
            <person name="Brehm K."/>
            <person name="Berriman M."/>
            <person name="Garciarrubio A."/>
            <person name="Bobes R.J."/>
            <person name="Fragoso G."/>
            <person name="Sanchez-Flores A."/>
            <person name="Estrada K."/>
            <person name="Cevallos M.A."/>
            <person name="Morett E."/>
            <person name="Gonzalez V."/>
            <person name="Portillo T."/>
            <person name="Ochoa-Leyva A."/>
            <person name="Jose M.V."/>
            <person name="Sciutto E."/>
            <person name="Landa A."/>
            <person name="Jimenez L."/>
            <person name="Valdes V."/>
            <person name="Carrero J.C."/>
            <person name="Larralde C."/>
            <person name="Morales-Montor J."/>
            <person name="Limon-Lason J."/>
            <person name="Soberon X."/>
            <person name="Laclette J.P."/>
        </authorList>
    </citation>
    <scope>NUCLEOTIDE SEQUENCE [LARGE SCALE GENOMIC DNA]</scope>
</reference>
<evidence type="ECO:0000256" key="2">
    <source>
        <dbReference type="ARBA" id="ARBA00010337"/>
    </source>
</evidence>
<keyword evidence="5" id="KW-0206">Cytoskeleton</keyword>
<evidence type="ECO:0000256" key="4">
    <source>
        <dbReference type="ARBA" id="ARBA00022701"/>
    </source>
</evidence>
<name>A0A068YB88_ECHMU</name>
<evidence type="ECO:0000313" key="8">
    <source>
        <dbReference type="EMBL" id="CDS42055.1"/>
    </source>
</evidence>
<dbReference type="GO" id="GO:0051321">
    <property type="term" value="P:meiotic cell cycle"/>
    <property type="evidence" value="ECO:0007669"/>
    <property type="project" value="TreeGrafter"/>
</dbReference>
<protein>
    <submittedName>
        <fullName evidence="8">Gamma tubulin complex component 6</fullName>
    </submittedName>
</protein>
<dbReference type="GO" id="GO:0005874">
    <property type="term" value="C:microtubule"/>
    <property type="evidence" value="ECO:0007669"/>
    <property type="project" value="UniProtKB-KW"/>
</dbReference>
<evidence type="ECO:0000259" key="7">
    <source>
        <dbReference type="Pfam" id="PF17681"/>
    </source>
</evidence>
<proteinExistence type="inferred from homology"/>
<dbReference type="GO" id="GO:0043015">
    <property type="term" value="F:gamma-tubulin binding"/>
    <property type="evidence" value="ECO:0007669"/>
    <property type="project" value="InterPro"/>
</dbReference>
<feature type="domain" description="Gamma tubulin complex component protein N-terminal" evidence="7">
    <location>
        <begin position="225"/>
        <end position="420"/>
    </location>
</feature>
<dbReference type="InterPro" id="IPR040457">
    <property type="entry name" value="GCP_C"/>
</dbReference>
<evidence type="ECO:0000313" key="9">
    <source>
        <dbReference type="Proteomes" id="UP000017246"/>
    </source>
</evidence>
<dbReference type="InterPro" id="IPR007259">
    <property type="entry name" value="GCP"/>
</dbReference>
<evidence type="ECO:0000256" key="5">
    <source>
        <dbReference type="ARBA" id="ARBA00023212"/>
    </source>
</evidence>
<keyword evidence="9" id="KW-1185">Reference proteome</keyword>
<dbReference type="GO" id="GO:0051011">
    <property type="term" value="F:microtubule minus-end binding"/>
    <property type="evidence" value="ECO:0007669"/>
    <property type="project" value="TreeGrafter"/>
</dbReference>
<keyword evidence="4" id="KW-0493">Microtubule</keyword>
<comment type="similarity">
    <text evidence="2">Belongs to the TUBGCP family.</text>
</comment>
<dbReference type="eggNOG" id="KOG2000">
    <property type="taxonomic scope" value="Eukaryota"/>
</dbReference>
<dbReference type="Pfam" id="PF04130">
    <property type="entry name" value="GCP_C_terminal"/>
    <property type="match status" value="1"/>
</dbReference>
<dbReference type="AlphaFoldDB" id="A0A068YB88"/>
<dbReference type="GO" id="GO:0051225">
    <property type="term" value="P:spindle assembly"/>
    <property type="evidence" value="ECO:0007669"/>
    <property type="project" value="TreeGrafter"/>
</dbReference>
<dbReference type="PANTHER" id="PTHR19302:SF70">
    <property type="entry name" value="GAMMA-TUBULIN COMPLEX COMPONENT 6"/>
    <property type="match status" value="1"/>
</dbReference>
<dbReference type="OrthoDB" id="775571at2759"/>
<dbReference type="PANTHER" id="PTHR19302">
    <property type="entry name" value="GAMMA TUBULIN COMPLEX PROTEIN"/>
    <property type="match status" value="1"/>
</dbReference>
<dbReference type="EMBL" id="LN902842">
    <property type="protein sequence ID" value="CDS42055.1"/>
    <property type="molecule type" value="Genomic_DNA"/>
</dbReference>
<keyword evidence="3" id="KW-0963">Cytoplasm</keyword>
<comment type="subcellular location">
    <subcellularLocation>
        <location evidence="1">Cytoplasm</location>
        <location evidence="1">Cytoskeleton</location>
    </subcellularLocation>
</comment>
<dbReference type="InterPro" id="IPR041470">
    <property type="entry name" value="GCP_N"/>
</dbReference>
<evidence type="ECO:0000259" key="6">
    <source>
        <dbReference type="Pfam" id="PF04130"/>
    </source>
</evidence>
<gene>
    <name evidence="8" type="ORF">EmuJ_000975200</name>
</gene>
<feature type="domain" description="Gamma tubulin complex component C-terminal" evidence="6">
    <location>
        <begin position="877"/>
        <end position="1210"/>
    </location>
</feature>
<dbReference type="Gene3D" id="1.20.120.1900">
    <property type="entry name" value="Gamma-tubulin complex, C-terminal domain"/>
    <property type="match status" value="1"/>
</dbReference>
<dbReference type="Pfam" id="PF17681">
    <property type="entry name" value="GCP_N_terminal"/>
    <property type="match status" value="1"/>
</dbReference>
<dbReference type="GO" id="GO:0007020">
    <property type="term" value="P:microtubule nucleation"/>
    <property type="evidence" value="ECO:0007669"/>
    <property type="project" value="InterPro"/>
</dbReference>
<dbReference type="GO" id="GO:0000278">
    <property type="term" value="P:mitotic cell cycle"/>
    <property type="evidence" value="ECO:0007669"/>
    <property type="project" value="TreeGrafter"/>
</dbReference>
<accession>A0A068YB88</accession>
<evidence type="ECO:0000256" key="1">
    <source>
        <dbReference type="ARBA" id="ARBA00004245"/>
    </source>
</evidence>
<reference evidence="8" key="2">
    <citation type="submission" date="2015-11" db="EMBL/GenBank/DDBJ databases">
        <authorList>
            <person name="Zhang Y."/>
            <person name="Guo Z."/>
        </authorList>
    </citation>
    <scope>NUCLEOTIDE SEQUENCE</scope>
</reference>
<evidence type="ECO:0000256" key="3">
    <source>
        <dbReference type="ARBA" id="ARBA00022490"/>
    </source>
</evidence>
<sequence>MLMWTSLIFHQRIPRTCEYLGAFTSFKSSIFQDSDKSFTLFIPTNYLNDPYRKFSEQTDVGLGSTDTTQLSTKGRNIQSLLEGIPHLCSALQVISKAGTVSSTGTVVTFTWEGRNGLTSVQEKPYLSEMGPLSTHALLCTFKSRYQLNFRPQTQQEASPFLVRLGSLTLERIASLRKDFTHDLFLAHLGIVSRRFYWRQELGESYLSGSFVWQGDPLDTVAFQVTHGALASYLETHLRAATAFRRLDWLSSRPLLPDATAVCRGNVWSALIHAISEWLRVYFITLEDAYGRHAAVNGTEKDELLALTHLLKPFVANMLAVAYACGVLSETGVSGASQTTRVQSLSGLRLLAWLGRQAASTSTVSAVPFLFHRATAPFLRFLHLWVQEGVHEDPFNEFGICVNSRFLFKKDASFWRHSMSYQSVEEEEGHSGDFTILRRHLGQCGSLLGLVSADSEPGILRCGLSLLLLRSIAPNHFLFDSANAFPCLKFSCLNSADLRSLLQKHITLINEASIRAKRTWFKKLLQAEAEKREVLQKYHEFDAMGKIEPESRELAVQEALIHRQRMMGRKPEAHLQSKRLEELDREFLSRLEEVQFMKQAAKLDFTATTFLEQLAEKEREQLTKMSVLKEHIQLRESETSSCSHRTPLTPLNVEAPRQPVVTPVDLAKEAEEDAERGENFPDTCGGSSQIDDADMFLPAAFESTHQTSTSFMPSEPSIVRERLNAPYHPLRVIRPHSKSVRNHRNKGFGGSLAKGIIYGEGVGAMARDGDWEKPASRKHPSEEEIIAFSLELIESSQNKVSPWFDFAKEPSAPLRSTSISAYLQAVGLDFSQKLVQRKPPRSIPFFAALDRVINTPLLTRIKVVDRCLLDHFVMELKLLDHLRFAQNIFCHAHPVITPRILDALFSELSSPEEGRSIFNDTRKFQDLIPVDLLNIKVPSHGMQINTFSPFDTSFQRVLFYFKQLQTPQSADSSGYVGRVFSNLALVYNAPWPVNICLHDRVLAKYNTVFCILARVKYALWALESVFHFLRDHRCDTPALAGVHFQASLWRHEMDRVVRDLDAYLCLHAVQFNWRVFIERIGAFELPSLLDEHSQPPEELTTVRSLDELCQCHEECVDAIIHSCFVDNEEGSPSIQDSIVGLLESVHRFRRTLLLIQGQGYAASNQLHTSVDQFRTHSQSLHRLLKARVVGHQLGAKELSYLAHTLDYRHFYTD</sequence>
<organism evidence="8 9">
    <name type="scientific">Echinococcus multilocularis</name>
    <name type="common">Fox tapeworm</name>
    <dbReference type="NCBI Taxonomy" id="6211"/>
    <lineage>
        <taxon>Eukaryota</taxon>
        <taxon>Metazoa</taxon>
        <taxon>Spiralia</taxon>
        <taxon>Lophotrochozoa</taxon>
        <taxon>Platyhelminthes</taxon>
        <taxon>Cestoda</taxon>
        <taxon>Eucestoda</taxon>
        <taxon>Cyclophyllidea</taxon>
        <taxon>Taeniidae</taxon>
        <taxon>Echinococcus</taxon>
    </lineage>
</organism>
<dbReference type="GO" id="GO:0000930">
    <property type="term" value="C:gamma-tubulin complex"/>
    <property type="evidence" value="ECO:0007669"/>
    <property type="project" value="TreeGrafter"/>
</dbReference>
<dbReference type="OMA" id="TREVIHE"/>
<dbReference type="Proteomes" id="UP000017246">
    <property type="component" value="Unassembled WGS sequence"/>
</dbReference>
<dbReference type="STRING" id="6211.A0A068YB88"/>
<dbReference type="GO" id="GO:0031122">
    <property type="term" value="P:cytoplasmic microtubule organization"/>
    <property type="evidence" value="ECO:0007669"/>
    <property type="project" value="TreeGrafter"/>
</dbReference>
<dbReference type="InterPro" id="IPR042241">
    <property type="entry name" value="GCP_C_sf"/>
</dbReference>